<comment type="caution">
    <text evidence="1">The sequence shown here is derived from an EMBL/GenBank/DDBJ whole genome shotgun (WGS) entry which is preliminary data.</text>
</comment>
<sequence length="262" mass="29495">MFWRRQKAAIEKFHPLHQALIWQRGLSVTMRPGEWEQLIQSLAGHDAAVRRRKWAPPDRVRTVLVPLIRVFAADMRPDGMLGVTADLRGPNVQGKLSPMQTFPGNRHRVRKIEEWWAWDPWLRLRAELRDGSVLELTVVDRIRYRKVHKTSQSGKYKTKTKTKTVQRVNVSRKLPEGAVTQRPATPPPQWMTVKVRGGAAPGGVGGRPPSEGTVRGGGRTLIRAGAKLMGGGDERALPEQILHVTTELFRWTPPGSATRRTG</sequence>
<evidence type="ECO:0000313" key="2">
    <source>
        <dbReference type="Proteomes" id="UP000468735"/>
    </source>
</evidence>
<dbReference type="Proteomes" id="UP000468735">
    <property type="component" value="Unassembled WGS sequence"/>
</dbReference>
<organism evidence="1 2">
    <name type="scientific">Actinomadura rudentiformis</name>
    <dbReference type="NCBI Taxonomy" id="359158"/>
    <lineage>
        <taxon>Bacteria</taxon>
        <taxon>Bacillati</taxon>
        <taxon>Actinomycetota</taxon>
        <taxon>Actinomycetes</taxon>
        <taxon>Streptosporangiales</taxon>
        <taxon>Thermomonosporaceae</taxon>
        <taxon>Actinomadura</taxon>
    </lineage>
</organism>
<proteinExistence type="predicted"/>
<accession>A0A6H9YAA8</accession>
<name>A0A6H9YAA8_9ACTN</name>
<dbReference type="OrthoDB" id="3462662at2"/>
<gene>
    <name evidence="1" type="ORF">F8566_39310</name>
</gene>
<dbReference type="AlphaFoldDB" id="A0A6H9YAA8"/>
<protein>
    <submittedName>
        <fullName evidence="1">Uncharacterized protein</fullName>
    </submittedName>
</protein>
<dbReference type="EMBL" id="WBMT01000023">
    <property type="protein sequence ID" value="KAB2342121.1"/>
    <property type="molecule type" value="Genomic_DNA"/>
</dbReference>
<keyword evidence="2" id="KW-1185">Reference proteome</keyword>
<reference evidence="1 2" key="1">
    <citation type="submission" date="2019-09" db="EMBL/GenBank/DDBJ databases">
        <title>Actinomadura physcomitrii sp. nov., a novel actinomycete isolated from moss [Physcomitrium sphaericum (Ludw) Fuernr].</title>
        <authorList>
            <person name="Zhuang X."/>
            <person name="Liu C."/>
        </authorList>
    </citation>
    <scope>NUCLEOTIDE SEQUENCE [LARGE SCALE GENOMIC DNA]</scope>
    <source>
        <strain evidence="1 2">HMC1</strain>
    </source>
</reference>
<evidence type="ECO:0000313" key="1">
    <source>
        <dbReference type="EMBL" id="KAB2342121.1"/>
    </source>
</evidence>